<protein>
    <submittedName>
        <fullName evidence="1">Uncharacterized protein</fullName>
    </submittedName>
</protein>
<evidence type="ECO:0000313" key="1">
    <source>
        <dbReference type="EMBL" id="KAF5314460.1"/>
    </source>
</evidence>
<accession>A0A8H5B0R2</accession>
<gene>
    <name evidence="1" type="ORF">D9619_011747</name>
</gene>
<evidence type="ECO:0000313" key="2">
    <source>
        <dbReference type="Proteomes" id="UP000567179"/>
    </source>
</evidence>
<dbReference type="EMBL" id="JAACJJ010000044">
    <property type="protein sequence ID" value="KAF5314460.1"/>
    <property type="molecule type" value="Genomic_DNA"/>
</dbReference>
<keyword evidence="2" id="KW-1185">Reference proteome</keyword>
<sequence>MLLDPSNHNISLIIPAPPRKQHKSLIGACAKSTPEHNVERSIAGGAGEARVNAEAHKAYTKARVGLSLPPHDQGCLCSALSHCRAVASLPRRSPRSTRVAVAYSTSANLWPCNRVLRHTTASPVDNSIHHPDGYICSPVGAVLRVTRRANVLNHP</sequence>
<reference evidence="1 2" key="1">
    <citation type="journal article" date="2020" name="ISME J.">
        <title>Uncovering the hidden diversity of litter-decomposition mechanisms in mushroom-forming fungi.</title>
        <authorList>
            <person name="Floudas D."/>
            <person name="Bentzer J."/>
            <person name="Ahren D."/>
            <person name="Johansson T."/>
            <person name="Persson P."/>
            <person name="Tunlid A."/>
        </authorList>
    </citation>
    <scope>NUCLEOTIDE SEQUENCE [LARGE SCALE GENOMIC DNA]</scope>
    <source>
        <strain evidence="1 2">CBS 101986</strain>
    </source>
</reference>
<organism evidence="1 2">
    <name type="scientific">Psilocybe cf. subviscida</name>
    <dbReference type="NCBI Taxonomy" id="2480587"/>
    <lineage>
        <taxon>Eukaryota</taxon>
        <taxon>Fungi</taxon>
        <taxon>Dikarya</taxon>
        <taxon>Basidiomycota</taxon>
        <taxon>Agaricomycotina</taxon>
        <taxon>Agaricomycetes</taxon>
        <taxon>Agaricomycetidae</taxon>
        <taxon>Agaricales</taxon>
        <taxon>Agaricineae</taxon>
        <taxon>Strophariaceae</taxon>
        <taxon>Psilocybe</taxon>
    </lineage>
</organism>
<name>A0A8H5B0R2_9AGAR</name>
<dbReference type="Proteomes" id="UP000567179">
    <property type="component" value="Unassembled WGS sequence"/>
</dbReference>
<comment type="caution">
    <text evidence="1">The sequence shown here is derived from an EMBL/GenBank/DDBJ whole genome shotgun (WGS) entry which is preliminary data.</text>
</comment>
<proteinExistence type="predicted"/>
<dbReference type="AlphaFoldDB" id="A0A8H5B0R2"/>